<organism evidence="2 3">
    <name type="scientific">Petromyzon marinus</name>
    <name type="common">Sea lamprey</name>
    <dbReference type="NCBI Taxonomy" id="7757"/>
    <lineage>
        <taxon>Eukaryota</taxon>
        <taxon>Metazoa</taxon>
        <taxon>Chordata</taxon>
        <taxon>Craniata</taxon>
        <taxon>Vertebrata</taxon>
        <taxon>Cyclostomata</taxon>
        <taxon>Hyperoartia</taxon>
        <taxon>Petromyzontiformes</taxon>
        <taxon>Petromyzontidae</taxon>
        <taxon>Petromyzon</taxon>
    </lineage>
</organism>
<dbReference type="AlphaFoldDB" id="A0AAJ7XDD9"/>
<feature type="compositionally biased region" description="Basic and acidic residues" evidence="1">
    <location>
        <begin position="37"/>
        <end position="84"/>
    </location>
</feature>
<proteinExistence type="predicted"/>
<feature type="region of interest" description="Disordered" evidence="1">
    <location>
        <begin position="349"/>
        <end position="374"/>
    </location>
</feature>
<dbReference type="RefSeq" id="XP_032829133.1">
    <property type="nucleotide sequence ID" value="XM_032973242.1"/>
</dbReference>
<keyword evidence="2" id="KW-1185">Reference proteome</keyword>
<feature type="region of interest" description="Disordered" evidence="1">
    <location>
        <begin position="1"/>
        <end position="149"/>
    </location>
</feature>
<name>A0AAJ7XDD9_PETMA</name>
<accession>A0AAJ7XDD9</accession>
<reference evidence="3" key="1">
    <citation type="submission" date="2025-08" db="UniProtKB">
        <authorList>
            <consortium name="RefSeq"/>
        </authorList>
    </citation>
    <scope>IDENTIFICATION</scope>
    <source>
        <tissue evidence="3">Sperm</tissue>
    </source>
</reference>
<feature type="region of interest" description="Disordered" evidence="1">
    <location>
        <begin position="215"/>
        <end position="238"/>
    </location>
</feature>
<evidence type="ECO:0000313" key="3">
    <source>
        <dbReference type="RefSeq" id="XP_032829133.1"/>
    </source>
</evidence>
<gene>
    <name evidence="3" type="primary">LOC116953245</name>
</gene>
<evidence type="ECO:0000256" key="1">
    <source>
        <dbReference type="SAM" id="MobiDB-lite"/>
    </source>
</evidence>
<dbReference type="Proteomes" id="UP001318040">
    <property type="component" value="Chromosome 50"/>
</dbReference>
<dbReference type="KEGG" id="pmrn:116953245"/>
<sequence length="374" mass="40537">MPTLALVHRKRSAKSVPCSPQQPCEAPAQATQVHARSPRDADTPRDRHDGKAPEGNERRRQGSADGGERGGRKEREGKEEAAEPRRRRSESGGAATKRAARPSRKVALNLASVLDHGSLRRSPLVHRSSSDTSDVGRSPDGAWREDAGRSLAKVTLLVERGGSAVENQRRRRAVAAKPPRQASKSPDGAWREDACRSLAKVTLLVERGGSAVENQRRRRAVAAKPPRQASNRATDSTQSLPIIGKSQSLHPSAPATRPCRGSGELGLHVYDWKLLRRRDRLAELTAPRMKHFKDRIPVTTSTTPGQENHDTALLMLGSRFADGRAGGKGDRTTLLPGLWLPELSNVAGGEPSAPRYPSAQQSTRTHALGRDASL</sequence>
<protein>
    <submittedName>
        <fullName evidence="3">Uncharacterized protein LOC116953245</fullName>
    </submittedName>
</protein>
<feature type="region of interest" description="Disordered" evidence="1">
    <location>
        <begin position="168"/>
        <end position="190"/>
    </location>
</feature>
<evidence type="ECO:0000313" key="2">
    <source>
        <dbReference type="Proteomes" id="UP001318040"/>
    </source>
</evidence>